<dbReference type="Proteomes" id="UP000694845">
    <property type="component" value="Unplaced"/>
</dbReference>
<dbReference type="GO" id="GO:0008194">
    <property type="term" value="F:UDP-glycosyltransferase activity"/>
    <property type="evidence" value="ECO:0007669"/>
    <property type="project" value="InterPro"/>
</dbReference>
<name>A0A8B7XI95_ACAPL</name>
<evidence type="ECO:0000313" key="6">
    <source>
        <dbReference type="RefSeq" id="XP_022080513.1"/>
    </source>
</evidence>
<feature type="transmembrane region" description="Helical" evidence="4">
    <location>
        <begin position="385"/>
        <end position="410"/>
    </location>
</feature>
<protein>
    <submittedName>
        <fullName evidence="6">2-hydroxyacylsphingosine 1-beta-galactosyltransferase-like</fullName>
    </submittedName>
</protein>
<evidence type="ECO:0000256" key="3">
    <source>
        <dbReference type="ARBA" id="ARBA00022679"/>
    </source>
</evidence>
<proteinExistence type="inferred from homology"/>
<dbReference type="PANTHER" id="PTHR48043:SF145">
    <property type="entry name" value="FI06409P-RELATED"/>
    <property type="match status" value="1"/>
</dbReference>
<keyword evidence="2" id="KW-0328">Glycosyltransferase</keyword>
<dbReference type="GeneID" id="110973751"/>
<dbReference type="FunFam" id="3.40.50.2000:FF:000021">
    <property type="entry name" value="UDP-glucuronosyltransferase"/>
    <property type="match status" value="1"/>
</dbReference>
<sequence length="428" mass="47697">MGALVDRRHEVSLLAAASNTLFSHQKAELDEKFEFVIYKSPFDASKLEDIRKIFQEEVTRKSARGLRTAEHDLWFGQPIYPSFMPPPLMSFCDTMSFLERFTSVVSYTVTKLILKKNVLSTFEGIKEKRAIQPGKSLSNLLSRPQLHLVISDIRVQELSRPLPPNIIPVGGITAEPAQPLDEKLEEFFERSGPHGVVVISMGTSLSFDESSVQNIAGALSRLEQRVVWNHRGPRPNNIGNNTRLATWLPMNDVLGHPKTKVLVNHGGTSTVLESIYHGVPMVLIPLANDMFDITDRAVCRGVAVKLNMPTLTGSILVDAIQKVISEPRYEQTSSHLSSVFKETTPSPLDTAVFWIEHVIKHGGDYLRPASDQSMSLYQCMSLGDLLITVIGCVAFVKVIFYFAYLCIIVFNGSATIFKRVGFSSFTKL</sequence>
<dbReference type="CDD" id="cd03784">
    <property type="entry name" value="GT1_Gtf-like"/>
    <property type="match status" value="1"/>
</dbReference>
<dbReference type="Gene3D" id="3.40.50.2000">
    <property type="entry name" value="Glycogen Phosphorylase B"/>
    <property type="match status" value="1"/>
</dbReference>
<gene>
    <name evidence="6" type="primary">LOC110973751</name>
</gene>
<evidence type="ECO:0000256" key="1">
    <source>
        <dbReference type="ARBA" id="ARBA00009995"/>
    </source>
</evidence>
<organism evidence="5 6">
    <name type="scientific">Acanthaster planci</name>
    <name type="common">Crown-of-thorns starfish</name>
    <dbReference type="NCBI Taxonomy" id="133434"/>
    <lineage>
        <taxon>Eukaryota</taxon>
        <taxon>Metazoa</taxon>
        <taxon>Echinodermata</taxon>
        <taxon>Eleutherozoa</taxon>
        <taxon>Asterozoa</taxon>
        <taxon>Asteroidea</taxon>
        <taxon>Valvatacea</taxon>
        <taxon>Valvatida</taxon>
        <taxon>Acanthasteridae</taxon>
        <taxon>Acanthaster</taxon>
    </lineage>
</organism>
<keyword evidence="4" id="KW-0812">Transmembrane</keyword>
<keyword evidence="4" id="KW-0472">Membrane</keyword>
<dbReference type="KEGG" id="aplc:110973751"/>
<dbReference type="PANTHER" id="PTHR48043">
    <property type="entry name" value="EG:EG0003.4 PROTEIN-RELATED"/>
    <property type="match status" value="1"/>
</dbReference>
<reference evidence="6" key="1">
    <citation type="submission" date="2025-08" db="UniProtKB">
        <authorList>
            <consortium name="RefSeq"/>
        </authorList>
    </citation>
    <scope>IDENTIFICATION</scope>
</reference>
<keyword evidence="4" id="KW-1133">Transmembrane helix</keyword>
<evidence type="ECO:0000256" key="4">
    <source>
        <dbReference type="SAM" id="Phobius"/>
    </source>
</evidence>
<keyword evidence="5" id="KW-1185">Reference proteome</keyword>
<keyword evidence="3" id="KW-0808">Transferase</keyword>
<dbReference type="Pfam" id="PF00201">
    <property type="entry name" value="UDPGT"/>
    <property type="match status" value="1"/>
</dbReference>
<dbReference type="InterPro" id="IPR050271">
    <property type="entry name" value="UDP-glycosyltransferase"/>
</dbReference>
<evidence type="ECO:0000313" key="5">
    <source>
        <dbReference type="Proteomes" id="UP000694845"/>
    </source>
</evidence>
<dbReference type="RefSeq" id="XP_022080513.1">
    <property type="nucleotide sequence ID" value="XM_022224821.1"/>
</dbReference>
<evidence type="ECO:0000256" key="2">
    <source>
        <dbReference type="ARBA" id="ARBA00022676"/>
    </source>
</evidence>
<dbReference type="OMA" id="NDMFDIT"/>
<dbReference type="AlphaFoldDB" id="A0A8B7XI95"/>
<dbReference type="InterPro" id="IPR002213">
    <property type="entry name" value="UDP_glucos_trans"/>
</dbReference>
<dbReference type="OrthoDB" id="5835829at2759"/>
<comment type="similarity">
    <text evidence="1">Belongs to the UDP-glycosyltransferase family.</text>
</comment>
<dbReference type="SUPFAM" id="SSF53756">
    <property type="entry name" value="UDP-Glycosyltransferase/glycogen phosphorylase"/>
    <property type="match status" value="1"/>
</dbReference>
<accession>A0A8B7XI95</accession>